<dbReference type="EMBL" id="JARUJP010000074">
    <property type="protein sequence ID" value="MDW8803217.1"/>
    <property type="molecule type" value="Genomic_DNA"/>
</dbReference>
<feature type="non-terminal residue" evidence="1">
    <location>
        <position position="1"/>
    </location>
</feature>
<accession>A0ABU4JYM2</accession>
<dbReference type="Proteomes" id="UP001281656">
    <property type="component" value="Unassembled WGS sequence"/>
</dbReference>
<gene>
    <name evidence="1" type="ORF">P8V03_18985</name>
</gene>
<protein>
    <submittedName>
        <fullName evidence="1">Uncharacterized protein</fullName>
    </submittedName>
</protein>
<comment type="caution">
    <text evidence="1">The sequence shown here is derived from an EMBL/GenBank/DDBJ whole genome shotgun (WGS) entry which is preliminary data.</text>
</comment>
<organism evidence="1 2">
    <name type="scientific">Clostridium tanneri</name>
    <dbReference type="NCBI Taxonomy" id="3037988"/>
    <lineage>
        <taxon>Bacteria</taxon>
        <taxon>Bacillati</taxon>
        <taxon>Bacillota</taxon>
        <taxon>Clostridia</taxon>
        <taxon>Eubacteriales</taxon>
        <taxon>Clostridiaceae</taxon>
        <taxon>Clostridium</taxon>
    </lineage>
</organism>
<evidence type="ECO:0000313" key="1">
    <source>
        <dbReference type="EMBL" id="MDW8803217.1"/>
    </source>
</evidence>
<keyword evidence="2" id="KW-1185">Reference proteome</keyword>
<proteinExistence type="predicted"/>
<sequence length="208" mass="24568">KIYSIFELYFKERRISNINELNEELYYISLYISVSNLNVSENDNESEWGSLANIKSDITGKKLIIFLQMLSDNFPAKNLTYWFFNDIYSKNQDKYILGIVKNVNVYRKIEKRREWIFKFDFNRNNNTLDIIFEIGNGYKTIVENLDKLVKSNKYDVISKRLEIDEETTSEELDKIKEDLISILNSLDLYERNLSSQSVEEAAASESLE</sequence>
<name>A0ABU4JYM2_9CLOT</name>
<evidence type="ECO:0000313" key="2">
    <source>
        <dbReference type="Proteomes" id="UP001281656"/>
    </source>
</evidence>
<dbReference type="RefSeq" id="WP_318799372.1">
    <property type="nucleotide sequence ID" value="NZ_JARUJP010000074.1"/>
</dbReference>
<reference evidence="1 2" key="1">
    <citation type="submission" date="2023-04" db="EMBL/GenBank/DDBJ databases">
        <title>Clostridium tannerae sp. nov., isolated from the fecal material of an alpaca.</title>
        <authorList>
            <person name="Miller S."/>
            <person name="Hendry M."/>
            <person name="King J."/>
            <person name="Sankaranarayanan K."/>
            <person name="Lawson P.A."/>
        </authorList>
    </citation>
    <scope>NUCLEOTIDE SEQUENCE [LARGE SCALE GENOMIC DNA]</scope>
    <source>
        <strain evidence="1 2">A1-XYC3</strain>
    </source>
</reference>